<evidence type="ECO:0000313" key="2">
    <source>
        <dbReference type="Proteomes" id="UP000887565"/>
    </source>
</evidence>
<reference evidence="3" key="1">
    <citation type="submission" date="2022-11" db="UniProtKB">
        <authorList>
            <consortium name="WormBaseParasite"/>
        </authorList>
    </citation>
    <scope>IDENTIFICATION</scope>
</reference>
<dbReference type="SMART" id="SM00289">
    <property type="entry name" value="WR1"/>
    <property type="match status" value="2"/>
</dbReference>
<dbReference type="InterPro" id="IPR006150">
    <property type="entry name" value="Cys_repeat_1"/>
</dbReference>
<keyword evidence="2" id="KW-1185">Reference proteome</keyword>
<dbReference type="WBParaSite" id="nRc.2.0.1.t00311-RA">
    <property type="protein sequence ID" value="nRc.2.0.1.t00311-RA"/>
    <property type="gene ID" value="nRc.2.0.1.g00311"/>
</dbReference>
<organism evidence="2 3">
    <name type="scientific">Romanomermis culicivorax</name>
    <name type="common">Nematode worm</name>
    <dbReference type="NCBI Taxonomy" id="13658"/>
    <lineage>
        <taxon>Eukaryota</taxon>
        <taxon>Metazoa</taxon>
        <taxon>Ecdysozoa</taxon>
        <taxon>Nematoda</taxon>
        <taxon>Enoplea</taxon>
        <taxon>Dorylaimia</taxon>
        <taxon>Mermithida</taxon>
        <taxon>Mermithoidea</taxon>
        <taxon>Mermithidae</taxon>
        <taxon>Romanomermis</taxon>
    </lineage>
</organism>
<protein>
    <submittedName>
        <fullName evidence="3">WAP domain-containing protein</fullName>
    </submittedName>
</protein>
<proteinExistence type="predicted"/>
<name>A0A915HE31_ROMCU</name>
<dbReference type="AlphaFoldDB" id="A0A915HE31"/>
<accession>A0A915HE31</accession>
<feature type="signal peptide" evidence="1">
    <location>
        <begin position="1"/>
        <end position="17"/>
    </location>
</feature>
<feature type="chain" id="PRO_5037823740" evidence="1">
    <location>
        <begin position="18"/>
        <end position="201"/>
    </location>
</feature>
<dbReference type="Proteomes" id="UP000887565">
    <property type="component" value="Unplaced"/>
</dbReference>
<keyword evidence="1" id="KW-0732">Signal</keyword>
<sequence>MFRILLFLLVFSVFSQSSSVDQRRRIVKRQIGICSNGQWPASACFHHNFYYYYCMNGYVCEQNRFCCWPTTTQSRYGACLNSEYAVKSCSYNGDCPPMSWCRNGQCCSKFPIAPPIVQPPSPPPVVVTNYPPLTPAPPLPPAPPALFTTEKPAPFPEITRCSNGEIPYHCLPNNRCKWIDYQCLDIGCCPVLQSSALDSFY</sequence>
<evidence type="ECO:0000256" key="1">
    <source>
        <dbReference type="SAM" id="SignalP"/>
    </source>
</evidence>
<evidence type="ECO:0000313" key="3">
    <source>
        <dbReference type="WBParaSite" id="nRc.2.0.1.t00311-RA"/>
    </source>
</evidence>